<dbReference type="AlphaFoldDB" id="A0A7S2LSS1"/>
<dbReference type="EMBL" id="HBGY01033744">
    <property type="protein sequence ID" value="CAD9614701.1"/>
    <property type="molecule type" value="Transcribed_RNA"/>
</dbReference>
<name>A0A7S2LSS1_9STRA</name>
<proteinExistence type="predicted"/>
<gene>
    <name evidence="1" type="ORF">LDAN0321_LOCUS21197</name>
</gene>
<protein>
    <submittedName>
        <fullName evidence="1">Uncharacterized protein</fullName>
    </submittedName>
</protein>
<reference evidence="1" key="1">
    <citation type="submission" date="2021-01" db="EMBL/GenBank/DDBJ databases">
        <authorList>
            <person name="Corre E."/>
            <person name="Pelletier E."/>
            <person name="Niang G."/>
            <person name="Scheremetjew M."/>
            <person name="Finn R."/>
            <person name="Kale V."/>
            <person name="Holt S."/>
            <person name="Cochrane G."/>
            <person name="Meng A."/>
            <person name="Brown T."/>
            <person name="Cohen L."/>
        </authorList>
    </citation>
    <scope>NUCLEOTIDE SEQUENCE</scope>
    <source>
        <strain evidence="1">B650</strain>
    </source>
</reference>
<accession>A0A7S2LSS1</accession>
<evidence type="ECO:0000313" key="1">
    <source>
        <dbReference type="EMBL" id="CAD9614701.1"/>
    </source>
</evidence>
<sequence>MCVCGGGFLGEKVPSFSPTISTEPTISAAPTGNPSISASPTELCFDIEGWSDSGGGDCAWYERPVGDDDYYYEDNLDQFARCNLFGADYENMGFVANEACCHCGGGVLPNS</sequence>
<organism evidence="1">
    <name type="scientific">Leptocylindrus danicus</name>
    <dbReference type="NCBI Taxonomy" id="163516"/>
    <lineage>
        <taxon>Eukaryota</taxon>
        <taxon>Sar</taxon>
        <taxon>Stramenopiles</taxon>
        <taxon>Ochrophyta</taxon>
        <taxon>Bacillariophyta</taxon>
        <taxon>Coscinodiscophyceae</taxon>
        <taxon>Chaetocerotophycidae</taxon>
        <taxon>Leptocylindrales</taxon>
        <taxon>Leptocylindraceae</taxon>
        <taxon>Leptocylindrus</taxon>
    </lineage>
</organism>